<feature type="transmembrane region" description="Helical" evidence="1">
    <location>
        <begin position="423"/>
        <end position="447"/>
    </location>
</feature>
<keyword evidence="4" id="KW-1185">Reference proteome</keyword>
<evidence type="ECO:0000313" key="3">
    <source>
        <dbReference type="EMBL" id="TKC87747.1"/>
    </source>
</evidence>
<dbReference type="InterPro" id="IPR007890">
    <property type="entry name" value="CHASE2"/>
</dbReference>
<sequence>MKRNLLRWIAGVAVLAVLLGHVAGCYRLLAVDVLDNLIYDARLRLTMPRTPDDRIVIVDIDERSLAEVGRWPWGRDRMAMLVDRLFAAGAKVVGFDIVMAEPDGSSGLASLDRLAAGALRDDARYAAVLAGLRGQLDFDARFAATLLGRPVVLGYYMNGRGEAHGALPAPVLPAIEFAGHRGGLREAEGYGGNLQIFQRAAAGAGFFNPVVDFDGNVRRVPLLIQHGDAAYESLSLAVVRRMFGNPAVVAGFGERGENGDDPLETLELKGLNGRNGPNGALRIPVDERGAALVPYRGRDHSFPYVSAADVLAGRVPHAQLANRVVLVGTTAPGLLDMRSTPVGSVYPGVEIHANLVSGMLDGTIKHELGYADAIQVVAMAVISLLMIFVLPWQAPLRATAGSCALLALALAGDFALWRYGNAVLPVAAAVVLIAALFVLNMSLGFFVESRHRRQFASLFGQYVPPELVEEMSREPNRYSMNGRRAELTVLFSDVRGFTTIAESLEPEELARWMNEYLGAMTAVIRAQRGTLDKYIGDAIMAFWGAPVADPGHAQHAVLAALRMREALAPLNAALALRGKPAIRIGIGINTGPMTVGDMGSDVRRAYTVMGDAVNLGARLEGVSKHYGVDIVAGETTREHTEGIVWRELDRVRVKGKREAVAIYEPIAEADKMSAAEAAELERWQEALRRYRSEDWAAAEVLLHALSATAPERRLYALYLERLATMRERMSVEAWDGVHEFDTK</sequence>
<evidence type="ECO:0000313" key="4">
    <source>
        <dbReference type="Proteomes" id="UP000305539"/>
    </source>
</evidence>
<feature type="transmembrane region" description="Helical" evidence="1">
    <location>
        <begin position="373"/>
        <end position="392"/>
    </location>
</feature>
<evidence type="ECO:0000259" key="2">
    <source>
        <dbReference type="PROSITE" id="PS50125"/>
    </source>
</evidence>
<dbReference type="PANTHER" id="PTHR43081">
    <property type="entry name" value="ADENYLATE CYCLASE, TERMINAL-DIFFERENTIATION SPECIFIC-RELATED"/>
    <property type="match status" value="1"/>
</dbReference>
<dbReference type="PANTHER" id="PTHR43081:SF1">
    <property type="entry name" value="ADENYLATE CYCLASE, TERMINAL-DIFFERENTIATION SPECIFIC"/>
    <property type="match status" value="1"/>
</dbReference>
<dbReference type="SMART" id="SM01080">
    <property type="entry name" value="CHASE2"/>
    <property type="match status" value="1"/>
</dbReference>
<dbReference type="Pfam" id="PF05226">
    <property type="entry name" value="CHASE2"/>
    <property type="match status" value="1"/>
</dbReference>
<accession>A0A4U1I3E3</accession>
<dbReference type="Gene3D" id="3.30.70.1230">
    <property type="entry name" value="Nucleotide cyclase"/>
    <property type="match status" value="1"/>
</dbReference>
<feature type="transmembrane region" description="Helical" evidence="1">
    <location>
        <begin position="399"/>
        <end position="417"/>
    </location>
</feature>
<proteinExistence type="predicted"/>
<reference evidence="3 4" key="1">
    <citation type="submission" date="2019-04" db="EMBL/GenBank/DDBJ databases">
        <title>Trinickia sp. 7GSK02, isolated from subtropical forest soil.</title>
        <authorList>
            <person name="Gao Z.-H."/>
            <person name="Qiu L.-H."/>
        </authorList>
    </citation>
    <scope>NUCLEOTIDE SEQUENCE [LARGE SCALE GENOMIC DNA]</scope>
    <source>
        <strain evidence="3 4">7GSK02</strain>
    </source>
</reference>
<dbReference type="RefSeq" id="WP_136896011.1">
    <property type="nucleotide sequence ID" value="NZ_SWJE01000008.1"/>
</dbReference>
<dbReference type="SMART" id="SM00044">
    <property type="entry name" value="CYCc"/>
    <property type="match status" value="1"/>
</dbReference>
<dbReference type="InterPro" id="IPR050697">
    <property type="entry name" value="Adenylyl/Guanylyl_Cyclase_3/4"/>
</dbReference>
<keyword evidence="1" id="KW-0812">Transmembrane</keyword>
<dbReference type="EMBL" id="SWJE01000008">
    <property type="protein sequence ID" value="TKC87747.1"/>
    <property type="molecule type" value="Genomic_DNA"/>
</dbReference>
<dbReference type="Pfam" id="PF00211">
    <property type="entry name" value="Guanylate_cyc"/>
    <property type="match status" value="1"/>
</dbReference>
<evidence type="ECO:0000256" key="1">
    <source>
        <dbReference type="SAM" id="Phobius"/>
    </source>
</evidence>
<feature type="domain" description="Guanylate cyclase" evidence="2">
    <location>
        <begin position="488"/>
        <end position="620"/>
    </location>
</feature>
<dbReference type="CDD" id="cd07302">
    <property type="entry name" value="CHD"/>
    <property type="match status" value="1"/>
</dbReference>
<dbReference type="PROSITE" id="PS50125">
    <property type="entry name" value="GUANYLATE_CYCLASE_2"/>
    <property type="match status" value="1"/>
</dbReference>
<dbReference type="GO" id="GO:0004016">
    <property type="term" value="F:adenylate cyclase activity"/>
    <property type="evidence" value="ECO:0007669"/>
    <property type="project" value="UniProtKB-ARBA"/>
</dbReference>
<dbReference type="Proteomes" id="UP000305539">
    <property type="component" value="Unassembled WGS sequence"/>
</dbReference>
<dbReference type="OrthoDB" id="9802500at2"/>
<organism evidence="3 4">
    <name type="scientific">Trinickia terrae</name>
    <dbReference type="NCBI Taxonomy" id="2571161"/>
    <lineage>
        <taxon>Bacteria</taxon>
        <taxon>Pseudomonadati</taxon>
        <taxon>Pseudomonadota</taxon>
        <taxon>Betaproteobacteria</taxon>
        <taxon>Burkholderiales</taxon>
        <taxon>Burkholderiaceae</taxon>
        <taxon>Trinickia</taxon>
    </lineage>
</organism>
<dbReference type="GO" id="GO:0006171">
    <property type="term" value="P:cAMP biosynthetic process"/>
    <property type="evidence" value="ECO:0007669"/>
    <property type="project" value="TreeGrafter"/>
</dbReference>
<name>A0A4U1I3E3_9BURK</name>
<dbReference type="GO" id="GO:0035556">
    <property type="term" value="P:intracellular signal transduction"/>
    <property type="evidence" value="ECO:0007669"/>
    <property type="project" value="InterPro"/>
</dbReference>
<gene>
    <name evidence="3" type="ORF">FAZ69_15795</name>
</gene>
<dbReference type="InterPro" id="IPR001054">
    <property type="entry name" value="A/G_cyclase"/>
</dbReference>
<keyword evidence="1" id="KW-1133">Transmembrane helix</keyword>
<comment type="caution">
    <text evidence="3">The sequence shown here is derived from an EMBL/GenBank/DDBJ whole genome shotgun (WGS) entry which is preliminary data.</text>
</comment>
<dbReference type="SUPFAM" id="SSF55073">
    <property type="entry name" value="Nucleotide cyclase"/>
    <property type="match status" value="1"/>
</dbReference>
<dbReference type="AlphaFoldDB" id="A0A4U1I3E3"/>
<keyword evidence="1" id="KW-0472">Membrane</keyword>
<dbReference type="InterPro" id="IPR029787">
    <property type="entry name" value="Nucleotide_cyclase"/>
</dbReference>
<protein>
    <submittedName>
        <fullName evidence="3">Adenylate/guanylate cyclase domain-containing protein</fullName>
    </submittedName>
</protein>